<evidence type="ECO:0000313" key="3">
    <source>
        <dbReference type="EMBL" id="QDU77123.1"/>
    </source>
</evidence>
<dbReference type="OrthoDB" id="9803333at2"/>
<dbReference type="GO" id="GO:0016491">
    <property type="term" value="F:oxidoreductase activity"/>
    <property type="evidence" value="ECO:0007669"/>
    <property type="project" value="UniProtKB-KW"/>
</dbReference>
<dbReference type="Pfam" id="PF13561">
    <property type="entry name" value="adh_short_C2"/>
    <property type="match status" value="1"/>
</dbReference>
<dbReference type="FunFam" id="3.40.50.720:FF:000084">
    <property type="entry name" value="Short-chain dehydrogenase reductase"/>
    <property type="match status" value="1"/>
</dbReference>
<dbReference type="AlphaFoldDB" id="A0A518CD18"/>
<protein>
    <submittedName>
        <fullName evidence="3">Levodione reductase</fullName>
        <ecNumber evidence="3">1.1.1.-</ecNumber>
    </submittedName>
</protein>
<keyword evidence="4" id="KW-1185">Reference proteome</keyword>
<reference evidence="4" key="1">
    <citation type="submission" date="2019-02" db="EMBL/GenBank/DDBJ databases">
        <title>Deep-cultivation of Planctomycetes and their phenomic and genomic characterization uncovers novel biology.</title>
        <authorList>
            <person name="Wiegand S."/>
            <person name="Jogler M."/>
            <person name="Boedeker C."/>
            <person name="Pinto D."/>
            <person name="Vollmers J."/>
            <person name="Rivas-Marin E."/>
            <person name="Kohn T."/>
            <person name="Peeters S.H."/>
            <person name="Heuer A."/>
            <person name="Rast P."/>
            <person name="Oberbeckmann S."/>
            <person name="Bunk B."/>
            <person name="Jeske O."/>
            <person name="Meyerdierks A."/>
            <person name="Storesund J.E."/>
            <person name="Kallscheuer N."/>
            <person name="Luecker S."/>
            <person name="Lage O.M."/>
            <person name="Pohl T."/>
            <person name="Merkel B.J."/>
            <person name="Hornburger P."/>
            <person name="Mueller R.-W."/>
            <person name="Bruemmer F."/>
            <person name="Labrenz M."/>
            <person name="Spormann A.M."/>
            <person name="Op den Camp H."/>
            <person name="Overmann J."/>
            <person name="Amann R."/>
            <person name="Jetten M.S.M."/>
            <person name="Mascher T."/>
            <person name="Medema M.H."/>
            <person name="Devos D.P."/>
            <person name="Kaster A.-K."/>
            <person name="Ovreas L."/>
            <person name="Rohde M."/>
            <person name="Galperin M.Y."/>
            <person name="Jogler C."/>
        </authorList>
    </citation>
    <scope>NUCLEOTIDE SEQUENCE [LARGE SCALE GENOMIC DNA]</scope>
    <source>
        <strain evidence="4">Pan97</strain>
    </source>
</reference>
<proteinExistence type="inferred from homology"/>
<dbReference type="RefSeq" id="WP_144975787.1">
    <property type="nucleotide sequence ID" value="NZ_CP036289.1"/>
</dbReference>
<dbReference type="PANTHER" id="PTHR24321:SF8">
    <property type="entry name" value="ESTRADIOL 17-BETA-DEHYDROGENASE 8-RELATED"/>
    <property type="match status" value="1"/>
</dbReference>
<dbReference type="SUPFAM" id="SSF51735">
    <property type="entry name" value="NAD(P)-binding Rossmann-fold domains"/>
    <property type="match status" value="1"/>
</dbReference>
<dbReference type="InterPro" id="IPR002347">
    <property type="entry name" value="SDR_fam"/>
</dbReference>
<dbReference type="PROSITE" id="PS00061">
    <property type="entry name" value="ADH_SHORT"/>
    <property type="match status" value="1"/>
</dbReference>
<dbReference type="PRINTS" id="PR00080">
    <property type="entry name" value="SDRFAMILY"/>
</dbReference>
<dbReference type="EC" id="1.1.1.-" evidence="3"/>
<dbReference type="NCBIfam" id="NF004203">
    <property type="entry name" value="PRK05653.2-4"/>
    <property type="match status" value="1"/>
</dbReference>
<dbReference type="Proteomes" id="UP000318626">
    <property type="component" value="Chromosome"/>
</dbReference>
<organism evidence="3 4">
    <name type="scientific">Bremerella volcania</name>
    <dbReference type="NCBI Taxonomy" id="2527984"/>
    <lineage>
        <taxon>Bacteria</taxon>
        <taxon>Pseudomonadati</taxon>
        <taxon>Planctomycetota</taxon>
        <taxon>Planctomycetia</taxon>
        <taxon>Pirellulales</taxon>
        <taxon>Pirellulaceae</taxon>
        <taxon>Bremerella</taxon>
    </lineage>
</organism>
<accession>A0A518CD18</accession>
<evidence type="ECO:0000313" key="4">
    <source>
        <dbReference type="Proteomes" id="UP000318626"/>
    </source>
</evidence>
<sequence>MDAQFRDQVVLVTGGGSGIGQAAAIQFARKAAKVGILNRSWPKETIELIESENGLVMPLQADVTEPQQVQAAIEQLVEKWGRLDVLFCNAGVNGTWAPLEELTTDEWQKTFAINVHGTFHCIKSAIPYLKKGGGAIVVNSSVNGTRMFSNTGATAYSGTKAALIAITKMLALEFAEHKVRVNAVCPGWIETEIEDNTNKRNLDKVEEPAEFPEGEVPLTDGKPGTADQVADVVLFLSSKAASHVTGSVIYVDGAQSLLRG</sequence>
<dbReference type="KEGG" id="bvo:Pan97_41850"/>
<keyword evidence="2 3" id="KW-0560">Oxidoreductase</keyword>
<evidence type="ECO:0000256" key="1">
    <source>
        <dbReference type="ARBA" id="ARBA00006484"/>
    </source>
</evidence>
<dbReference type="CDD" id="cd05233">
    <property type="entry name" value="SDR_c"/>
    <property type="match status" value="1"/>
</dbReference>
<name>A0A518CD18_9BACT</name>
<dbReference type="PANTHER" id="PTHR24321">
    <property type="entry name" value="DEHYDROGENASES, SHORT CHAIN"/>
    <property type="match status" value="1"/>
</dbReference>
<dbReference type="EMBL" id="CP036289">
    <property type="protein sequence ID" value="QDU77123.1"/>
    <property type="molecule type" value="Genomic_DNA"/>
</dbReference>
<comment type="similarity">
    <text evidence="1">Belongs to the short-chain dehydrogenases/reductases (SDR) family.</text>
</comment>
<dbReference type="InterPro" id="IPR020904">
    <property type="entry name" value="Sc_DH/Rdtase_CS"/>
</dbReference>
<dbReference type="PRINTS" id="PR00081">
    <property type="entry name" value="GDHRDH"/>
</dbReference>
<dbReference type="InterPro" id="IPR036291">
    <property type="entry name" value="NAD(P)-bd_dom_sf"/>
</dbReference>
<gene>
    <name evidence="3" type="primary">lvr</name>
    <name evidence="3" type="ORF">Pan97_41850</name>
</gene>
<evidence type="ECO:0000256" key="2">
    <source>
        <dbReference type="ARBA" id="ARBA00023002"/>
    </source>
</evidence>
<dbReference type="Gene3D" id="3.40.50.720">
    <property type="entry name" value="NAD(P)-binding Rossmann-like Domain"/>
    <property type="match status" value="1"/>
</dbReference>